<dbReference type="SUPFAM" id="SSF63411">
    <property type="entry name" value="LuxS/MPP-like metallohydrolase"/>
    <property type="match status" value="2"/>
</dbReference>
<accession>A0A1M6PP12</accession>
<proteinExistence type="predicted"/>
<dbReference type="InterPro" id="IPR011249">
    <property type="entry name" value="Metalloenz_LuxS/M16"/>
</dbReference>
<reference evidence="4 5" key="1">
    <citation type="submission" date="2016-11" db="EMBL/GenBank/DDBJ databases">
        <authorList>
            <person name="Varghese N."/>
            <person name="Submissions S."/>
        </authorList>
    </citation>
    <scope>NUCLEOTIDE SEQUENCE [LARGE SCALE GENOMIC DNA]</scope>
    <source>
        <strain evidence="4 5">CGMCC 1.12174</strain>
        <strain evidence="3 6">DSM 26351</strain>
    </source>
</reference>
<dbReference type="Pfam" id="PF00675">
    <property type="entry name" value="Peptidase_M16"/>
    <property type="match status" value="1"/>
</dbReference>
<dbReference type="Proteomes" id="UP000184031">
    <property type="component" value="Unassembled WGS sequence"/>
</dbReference>
<evidence type="ECO:0000313" key="4">
    <source>
        <dbReference type="EMBL" id="SHK09675.1"/>
    </source>
</evidence>
<dbReference type="Pfam" id="PF05193">
    <property type="entry name" value="Peptidase_M16_C"/>
    <property type="match status" value="1"/>
</dbReference>
<keyword evidence="6" id="KW-1185">Reference proteome</keyword>
<dbReference type="InterPro" id="IPR011765">
    <property type="entry name" value="Pept_M16_N"/>
</dbReference>
<evidence type="ECO:0000313" key="6">
    <source>
        <dbReference type="Proteomes" id="UP000198940"/>
    </source>
</evidence>
<sequence length="705" mass="78856">MWNWNIYLNKKQPIKMKRYIVLTVLSLLMTASYAQIDRSKQPKPGPAPEINLKEPSRFELSNGLKVLVVENHKLPRVRVQLSIDNPPILQGNKAGVSDLTSSMLGKGSKNIPKDDFYEEVDFLGASIYVGDQSAFASCLSKYFPRILELLADASLNPNFTQDEFEKEKEKLLTGLKSEEKDVSAISDRVQLALAYGKDHPFGEITSEETVNNVTLADVEQFYRSYFVPANAYLVVIGDVDFENVKTLVTQYFTPWTKAVPPSFAYSDPADAQYTQINFVDVPNAVQSEVAVQNITHLKMKDNDYLDALLANRILGGGSQARLFKNLREDKGYTYGSYSGIRDNKYSPMRFSAYAQVRNAVTDSSVVQILQEIDKITSEPVSQEELDNAKAKYAGSFVMALERPETVANYALNIETEGLPKDFYKTYLERLDAVTVADVQKAAQKHFSTTNARVVVTGKGSDVLENLEKVSFKGKAVPVLFYDKYATKTEKPNYTAEMPEGVTADTVLEKYIEAIGGKSKLEGVESYSMVAEAEMQGMKLELEMKKTTKDQFMQDVKVMGNSMQKQVLDGDKGYMVVQGQRKDLSPEEVNKIKEESAAFPELNYLAAGGIILEGIESVDDKKAYKLKISEKKSAFYDMETGLKVQEVSTEEMQGQQMTNTVGFGDYQEVSGIKFPFKITQSMGPQNFEFLVKELKVNEGVDASDFK</sequence>
<feature type="domain" description="Peptidase M16 C-terminal" evidence="2">
    <location>
        <begin position="212"/>
        <end position="391"/>
    </location>
</feature>
<organism evidence="4 5">
    <name type="scientific">Flagellimonas taeanensis</name>
    <dbReference type="NCBI Taxonomy" id="1005926"/>
    <lineage>
        <taxon>Bacteria</taxon>
        <taxon>Pseudomonadati</taxon>
        <taxon>Bacteroidota</taxon>
        <taxon>Flavobacteriia</taxon>
        <taxon>Flavobacteriales</taxon>
        <taxon>Flavobacteriaceae</taxon>
        <taxon>Flagellimonas</taxon>
    </lineage>
</organism>
<evidence type="ECO:0000313" key="3">
    <source>
        <dbReference type="EMBL" id="SFB67355.1"/>
    </source>
</evidence>
<dbReference type="Gene3D" id="3.30.830.10">
    <property type="entry name" value="Metalloenzyme, LuxS/M16 peptidase-like"/>
    <property type="match status" value="2"/>
</dbReference>
<dbReference type="GO" id="GO:0046872">
    <property type="term" value="F:metal ion binding"/>
    <property type="evidence" value="ECO:0007669"/>
    <property type="project" value="InterPro"/>
</dbReference>
<dbReference type="STRING" id="1055723.SAMN05216293_0258"/>
<dbReference type="Proteomes" id="UP000198940">
    <property type="component" value="Unassembled WGS sequence"/>
</dbReference>
<dbReference type="AlphaFoldDB" id="A0A1M6PP12"/>
<feature type="domain" description="Peptidase M16 N-terminal" evidence="1">
    <location>
        <begin position="73"/>
        <end position="179"/>
    </location>
</feature>
<evidence type="ECO:0000259" key="2">
    <source>
        <dbReference type="Pfam" id="PF05193"/>
    </source>
</evidence>
<dbReference type="InterPro" id="IPR007863">
    <property type="entry name" value="Peptidase_M16_C"/>
</dbReference>
<dbReference type="InterPro" id="IPR050361">
    <property type="entry name" value="MPP/UQCRC_Complex"/>
</dbReference>
<name>A0A1M6PP12_9FLAO</name>
<gene>
    <name evidence="3" type="ORF">SAMN04487891_101255</name>
    <name evidence="4" type="ORF">SAMN05216293_0258</name>
</gene>
<comment type="caution">
    <text evidence="4">The sequence shown here is derived from an EMBL/GenBank/DDBJ whole genome shotgun (WGS) entry which is preliminary data.</text>
</comment>
<dbReference type="EMBL" id="FOKU01000001">
    <property type="protein sequence ID" value="SFB67355.1"/>
    <property type="molecule type" value="Genomic_DNA"/>
</dbReference>
<protein>
    <submittedName>
        <fullName evidence="4">Predicted Zn-dependent peptidase</fullName>
    </submittedName>
</protein>
<dbReference type="PANTHER" id="PTHR11851">
    <property type="entry name" value="METALLOPROTEASE"/>
    <property type="match status" value="1"/>
</dbReference>
<evidence type="ECO:0000313" key="5">
    <source>
        <dbReference type="Proteomes" id="UP000184031"/>
    </source>
</evidence>
<evidence type="ECO:0000259" key="1">
    <source>
        <dbReference type="Pfam" id="PF00675"/>
    </source>
</evidence>
<dbReference type="EMBL" id="FRAT01000001">
    <property type="protein sequence ID" value="SHK09675.1"/>
    <property type="molecule type" value="Genomic_DNA"/>
</dbReference>